<organism evidence="2 3">
    <name type="scientific">Crepidotus variabilis</name>
    <dbReference type="NCBI Taxonomy" id="179855"/>
    <lineage>
        <taxon>Eukaryota</taxon>
        <taxon>Fungi</taxon>
        <taxon>Dikarya</taxon>
        <taxon>Basidiomycota</taxon>
        <taxon>Agaricomycotina</taxon>
        <taxon>Agaricomycetes</taxon>
        <taxon>Agaricomycetidae</taxon>
        <taxon>Agaricales</taxon>
        <taxon>Agaricineae</taxon>
        <taxon>Crepidotaceae</taxon>
        <taxon>Crepidotus</taxon>
    </lineage>
</organism>
<comment type="caution">
    <text evidence="2">The sequence shown here is derived from an EMBL/GenBank/DDBJ whole genome shotgun (WGS) entry which is preliminary data.</text>
</comment>
<dbReference type="Pfam" id="PF20722">
    <property type="entry name" value="DUF6830"/>
    <property type="match status" value="1"/>
</dbReference>
<evidence type="ECO:0000259" key="1">
    <source>
        <dbReference type="Pfam" id="PF20722"/>
    </source>
</evidence>
<dbReference type="InterPro" id="IPR049233">
    <property type="entry name" value="DUF6830"/>
</dbReference>
<dbReference type="OrthoDB" id="3232986at2759"/>
<gene>
    <name evidence="2" type="ORF">CPB83DRAFT_762138</name>
</gene>
<dbReference type="Pfam" id="PF18759">
    <property type="entry name" value="Plavaka"/>
    <property type="match status" value="2"/>
</dbReference>
<keyword evidence="3" id="KW-1185">Reference proteome</keyword>
<sequence>GKTFLNVFKEDEHHSKRKTNTYYPFASQLEWQLASFLLKSSLSMAALDEFLKLDIIKKLNLSFRTAKDLRSRAEILPSGPRWVFQDMTPPAPTRKKVIIYFRNALECLEALLRSPLLADHLQFGPIQLFESAAKLIRSYTEWLSGDAAWDMQTKLPLGATLLGTILSSDKTTVSSMTGNRVAHPLLMSLANIDKDFRNKAANHTFVLLALLPVPSFLHKKKKIRGVLEARLYHESLDLVLKPLKVAAQWGAIMTDPVGNLRKIASEVDPKDVEAFEKESLKYRLNGVVLPFWRDWPLAEPSVFLTSEPLHHWHKQFWDHDAKWCIFAVGSQEIDFRFSILQPRTGFQHFKEGISSLKQVTGRDHCDIQRYIVPVISGAVTSSFVTAIRALVDFRYLAQAPIIDEFTITLIEKSLQLFHRNKKAIIDAGARRGKKGPIEHWQIPKLEFLQSVVSNIRYNGVAIQWTADTTEHAHILVVKDPVSTGNNQAYEPQICCYLDRLDKINNFDLGTSILTAGVDFRAPSSLPIEVPIDEDDEESSLPALATTAELLASLLPTGYQAAAARRALTDYFYRAKLLRHGLLNNCPLPPRTLQSVDNVVYHLSRDPNLKRLTVDEAAITFQLPNLRSALSDYLKRLQTHGFINTVGGRRLAQTECSLPFTQVKVWSKLRLQTRSYHFPHSILPPVTINALPPSPEWPQGRRDPVILSVDPSQFWPKSGLDGHIVVDMCLIFRIVAPPPDLTTAQLQEKNVTDRFLAYVHRYNIISQSVPGSSSSVARGAFPDPLTSLYALKKGTRTTGELIGDIVPLDQIRALADITPRLGHKVLEFLIHLYYRFT</sequence>
<name>A0A9P6ELZ2_9AGAR</name>
<reference evidence="2" key="1">
    <citation type="submission" date="2020-11" db="EMBL/GenBank/DDBJ databases">
        <authorList>
            <consortium name="DOE Joint Genome Institute"/>
            <person name="Ahrendt S."/>
            <person name="Riley R."/>
            <person name="Andreopoulos W."/>
            <person name="Labutti K."/>
            <person name="Pangilinan J."/>
            <person name="Ruiz-Duenas F.J."/>
            <person name="Barrasa J.M."/>
            <person name="Sanchez-Garcia M."/>
            <person name="Camarero S."/>
            <person name="Miyauchi S."/>
            <person name="Serrano A."/>
            <person name="Linde D."/>
            <person name="Babiker R."/>
            <person name="Drula E."/>
            <person name="Ayuso-Fernandez I."/>
            <person name="Pacheco R."/>
            <person name="Padilla G."/>
            <person name="Ferreira P."/>
            <person name="Barriuso J."/>
            <person name="Kellner H."/>
            <person name="Castanera R."/>
            <person name="Alfaro M."/>
            <person name="Ramirez L."/>
            <person name="Pisabarro A.G."/>
            <person name="Kuo A."/>
            <person name="Tritt A."/>
            <person name="Lipzen A."/>
            <person name="He G."/>
            <person name="Yan M."/>
            <person name="Ng V."/>
            <person name="Cullen D."/>
            <person name="Martin F."/>
            <person name="Rosso M.-N."/>
            <person name="Henrissat B."/>
            <person name="Hibbett D."/>
            <person name="Martinez A.T."/>
            <person name="Grigoriev I.V."/>
        </authorList>
    </citation>
    <scope>NUCLEOTIDE SEQUENCE</scope>
    <source>
        <strain evidence="2">CBS 506.95</strain>
    </source>
</reference>
<dbReference type="EMBL" id="MU157837">
    <property type="protein sequence ID" value="KAF9531039.1"/>
    <property type="molecule type" value="Genomic_DNA"/>
</dbReference>
<evidence type="ECO:0000313" key="2">
    <source>
        <dbReference type="EMBL" id="KAF9531039.1"/>
    </source>
</evidence>
<proteinExistence type="predicted"/>
<evidence type="ECO:0000313" key="3">
    <source>
        <dbReference type="Proteomes" id="UP000807306"/>
    </source>
</evidence>
<feature type="domain" description="DUF6830" evidence="1">
    <location>
        <begin position="569"/>
        <end position="725"/>
    </location>
</feature>
<dbReference type="Proteomes" id="UP000807306">
    <property type="component" value="Unassembled WGS sequence"/>
</dbReference>
<protein>
    <recommendedName>
        <fullName evidence="1">DUF6830 domain-containing protein</fullName>
    </recommendedName>
</protein>
<dbReference type="AlphaFoldDB" id="A0A9P6ELZ2"/>
<dbReference type="InterPro" id="IPR041078">
    <property type="entry name" value="Plavaka"/>
</dbReference>
<feature type="non-terminal residue" evidence="2">
    <location>
        <position position="1"/>
    </location>
</feature>
<accession>A0A9P6ELZ2</accession>